<feature type="compositionally biased region" description="Basic and acidic residues" evidence="1">
    <location>
        <begin position="971"/>
        <end position="987"/>
    </location>
</feature>
<keyword evidence="3" id="KW-1185">Reference proteome</keyword>
<evidence type="ECO:0000256" key="1">
    <source>
        <dbReference type="SAM" id="MobiDB-lite"/>
    </source>
</evidence>
<feature type="region of interest" description="Disordered" evidence="1">
    <location>
        <begin position="83"/>
        <end position="154"/>
    </location>
</feature>
<name>A0A4U0U0J6_9PEZI</name>
<evidence type="ECO:0000313" key="3">
    <source>
        <dbReference type="Proteomes" id="UP000308549"/>
    </source>
</evidence>
<dbReference type="AlphaFoldDB" id="A0A4U0U0J6"/>
<protein>
    <submittedName>
        <fullName evidence="2">Uncharacterized protein</fullName>
    </submittedName>
</protein>
<sequence>MPQALTPLARQLRSVLAHLRPAQCLPVHTGRSADRSPSKTSVRAEGSGKSGVQRAYYASTRCFGAAASASAAAVADARAAEEAMESELGDTPRTGGPFSRRTMKKNTRRDYLTEALQASGAQDWRPKRRSGKKDISHWSVKSRHGRRKMQVNAGRHAGDRSRLLAYDEDPRLDLITAKLIRRNIEAAKTNQAEKAGPLMLARRQILYLQSKGYSVSDALSWASIVSEHDTYTAAKSLALRNGNFHGQPVPIFVLNYLLRKAHLNARAIRILLFQSQAYLEHRSTPNTSDPVDETTVVILFVRLLRHARQKWPSAINEIVEIFLGSISQQYEQKGPTSVSTLTHLLNKAMHLVAIPTSVEPFKEAYYQEMAIIRILRFMAGHQPPLQMNREGYRAVIRVQLAQKKTPSEQQWAELKALSWPPWKQERTAMDALITPRDHGLTRAGDTLRRMREAGYAPGPWEEAALIFAGWDIDRTPTIQWRAAINTGVARFQDGSATWAARITATRTAQEAWAAYLAFEDSGLEPDEDVHLAIVQKLHQEEKRQHRSVSAPEAPSAMDTPQERILPGEKAEVEPLPPSTHLYTYVRRPVPSVEDFFRQLVGKGVYPQGHFLGYIVGNASSLQLGFEYLRTGSRCQLDIERVLDLDPDFDFSTVSLSVLSGLIELLCRYSNVPLTKLRRDWYFGSRPLARLAPAPPVLDKHHLNVQHPLVFALELLKLSRSTHVPLWSAVLHALSQKATIQSMSFLTLPQDREPDYGDLTYDYQSARGTISASTLVGHVLSMLQELHIDLDSFGFHALCTADEHMVYFCWKALKRNVSDNENEDIQHSRMDGQQTISHEAHAVLSSTDDVARLKSEFHTLVGDGGNEVTGTGRSFSDLALPRLLTVPSAAVLHAYIRALGWRGDHRGLQDLLGWMVEHRSELAEQRTRDRNAMRLMRRAIIALRVFLERSWLNRGADGSIDAVVETELDGPQAHDPRAESLRGLERPASAEEVREAARLVDEVEEWNGWPTDDEVEKYSRDPRFREIRSLYDTL</sequence>
<reference evidence="2 3" key="1">
    <citation type="submission" date="2017-03" db="EMBL/GenBank/DDBJ databases">
        <title>Genomes of endolithic fungi from Antarctica.</title>
        <authorList>
            <person name="Coleine C."/>
            <person name="Masonjones S."/>
            <person name="Stajich J.E."/>
        </authorList>
    </citation>
    <scope>NUCLEOTIDE SEQUENCE [LARGE SCALE GENOMIC DNA]</scope>
    <source>
        <strain evidence="2 3">CCFEE 6315</strain>
    </source>
</reference>
<gene>
    <name evidence="2" type="ORF">B0A50_04038</name>
</gene>
<feature type="region of interest" description="Disordered" evidence="1">
    <location>
        <begin position="967"/>
        <end position="987"/>
    </location>
</feature>
<accession>A0A4U0U0J6</accession>
<evidence type="ECO:0000313" key="2">
    <source>
        <dbReference type="EMBL" id="TKA27972.1"/>
    </source>
</evidence>
<organism evidence="2 3">
    <name type="scientific">Salinomyces thailandicus</name>
    <dbReference type="NCBI Taxonomy" id="706561"/>
    <lineage>
        <taxon>Eukaryota</taxon>
        <taxon>Fungi</taxon>
        <taxon>Dikarya</taxon>
        <taxon>Ascomycota</taxon>
        <taxon>Pezizomycotina</taxon>
        <taxon>Dothideomycetes</taxon>
        <taxon>Dothideomycetidae</taxon>
        <taxon>Mycosphaerellales</taxon>
        <taxon>Teratosphaeriaceae</taxon>
        <taxon>Salinomyces</taxon>
    </lineage>
</organism>
<dbReference type="OrthoDB" id="410701at2759"/>
<dbReference type="EMBL" id="NAJL01000020">
    <property type="protein sequence ID" value="TKA27972.1"/>
    <property type="molecule type" value="Genomic_DNA"/>
</dbReference>
<feature type="region of interest" description="Disordered" evidence="1">
    <location>
        <begin position="540"/>
        <end position="573"/>
    </location>
</feature>
<comment type="caution">
    <text evidence="2">The sequence shown here is derived from an EMBL/GenBank/DDBJ whole genome shotgun (WGS) entry which is preliminary data.</text>
</comment>
<feature type="compositionally biased region" description="Basic residues" evidence="1">
    <location>
        <begin position="140"/>
        <end position="149"/>
    </location>
</feature>
<feature type="region of interest" description="Disordered" evidence="1">
    <location>
        <begin position="26"/>
        <end position="50"/>
    </location>
</feature>
<proteinExistence type="predicted"/>
<dbReference type="Proteomes" id="UP000308549">
    <property type="component" value="Unassembled WGS sequence"/>
</dbReference>